<dbReference type="GO" id="GO:0009507">
    <property type="term" value="C:chloroplast"/>
    <property type="evidence" value="ECO:0007669"/>
    <property type="project" value="TreeGrafter"/>
</dbReference>
<dbReference type="AlphaFoldDB" id="A0A0A9HU41"/>
<name>A0A0A9HU41_ARUDO</name>
<dbReference type="InterPro" id="IPR044973">
    <property type="entry name" value="AAF-like"/>
</dbReference>
<organism evidence="1">
    <name type="scientific">Arundo donax</name>
    <name type="common">Giant reed</name>
    <name type="synonym">Donax arundinaceus</name>
    <dbReference type="NCBI Taxonomy" id="35708"/>
    <lineage>
        <taxon>Eukaryota</taxon>
        <taxon>Viridiplantae</taxon>
        <taxon>Streptophyta</taxon>
        <taxon>Embryophyta</taxon>
        <taxon>Tracheophyta</taxon>
        <taxon>Spermatophyta</taxon>
        <taxon>Magnoliopsida</taxon>
        <taxon>Liliopsida</taxon>
        <taxon>Poales</taxon>
        <taxon>Poaceae</taxon>
        <taxon>PACMAD clade</taxon>
        <taxon>Arundinoideae</taxon>
        <taxon>Arundineae</taxon>
        <taxon>Arundo</taxon>
    </lineage>
</organism>
<dbReference type="EMBL" id="GBRH01159475">
    <property type="protein sequence ID" value="JAE38421.1"/>
    <property type="molecule type" value="Transcribed_RNA"/>
</dbReference>
<proteinExistence type="predicted"/>
<dbReference type="GO" id="GO:0010150">
    <property type="term" value="P:leaf senescence"/>
    <property type="evidence" value="ECO:0007669"/>
    <property type="project" value="InterPro"/>
</dbReference>
<reference evidence="1" key="2">
    <citation type="journal article" date="2015" name="Data Brief">
        <title>Shoot transcriptome of the giant reed, Arundo donax.</title>
        <authorList>
            <person name="Barrero R.A."/>
            <person name="Guerrero F.D."/>
            <person name="Moolhuijzen P."/>
            <person name="Goolsby J.A."/>
            <person name="Tidwell J."/>
            <person name="Bellgard S.E."/>
            <person name="Bellgard M.I."/>
        </authorList>
    </citation>
    <scope>NUCLEOTIDE SEQUENCE</scope>
    <source>
        <tissue evidence="1">Shoot tissue taken approximately 20 cm above the soil surface</tissue>
    </source>
</reference>
<dbReference type="PANTHER" id="PTHR36725:SF1">
    <property type="entry name" value="SENESCENCE-ASSOCIATED PROTEIN AAF, CHLOROLPLASTIC"/>
    <property type="match status" value="1"/>
</dbReference>
<accession>A0A0A9HU41</accession>
<protein>
    <submittedName>
        <fullName evidence="1">Uncharacterized protein</fullName>
    </submittedName>
</protein>
<sequence>MWTLGNAGMGALQRLAQDSNYAVANAASRAIDELKKQWELEDGDSLRFVMNQKLAAEETDDDNSAADDST</sequence>
<evidence type="ECO:0000313" key="1">
    <source>
        <dbReference type="EMBL" id="JAE38421.1"/>
    </source>
</evidence>
<dbReference type="PANTHER" id="PTHR36725">
    <property type="entry name" value="SENESCENCE-ASSOCIATED PROTEIN AAF, CHLOROLPLASTIC"/>
    <property type="match status" value="1"/>
</dbReference>
<dbReference type="GO" id="GO:0034599">
    <property type="term" value="P:cellular response to oxidative stress"/>
    <property type="evidence" value="ECO:0007669"/>
    <property type="project" value="TreeGrafter"/>
</dbReference>
<reference evidence="1" key="1">
    <citation type="submission" date="2014-09" db="EMBL/GenBank/DDBJ databases">
        <authorList>
            <person name="Magalhaes I.L.F."/>
            <person name="Oliveira U."/>
            <person name="Santos F.R."/>
            <person name="Vidigal T.H.D.A."/>
            <person name="Brescovit A.D."/>
            <person name="Santos A.J."/>
        </authorList>
    </citation>
    <scope>NUCLEOTIDE SEQUENCE</scope>
    <source>
        <tissue evidence="1">Shoot tissue taken approximately 20 cm above the soil surface</tissue>
    </source>
</reference>